<dbReference type="Proteomes" id="UP001237448">
    <property type="component" value="Unassembled WGS sequence"/>
</dbReference>
<reference evidence="2 3" key="1">
    <citation type="submission" date="2023-07" db="EMBL/GenBank/DDBJ databases">
        <title>Genomic Encyclopedia of Type Strains, Phase IV (KMG-IV): sequencing the most valuable type-strain genomes for metagenomic binning, comparative biology and taxonomic classification.</title>
        <authorList>
            <person name="Goeker M."/>
        </authorList>
    </citation>
    <scope>NUCLEOTIDE SEQUENCE [LARGE SCALE GENOMIC DNA]</scope>
    <source>
        <strain evidence="2 3">DSM 5896</strain>
    </source>
</reference>
<evidence type="ECO:0000313" key="3">
    <source>
        <dbReference type="Proteomes" id="UP001237448"/>
    </source>
</evidence>
<sequence length="138" mass="14848">MRIPLEPTALLALQDQRTKVLVTWGLRIVVGLVFFVPAVIALSGQTMVVREFDAVPFGQGLRIATACLQIAAALLVLVPAASLLSAVVLLVIDAGALIFQLFFLHGDFVHVILLALPLLALLFIESGCFDEKLAELDE</sequence>
<keyword evidence="3" id="KW-1185">Reference proteome</keyword>
<name>A0ABU0FG63_9HYPH</name>
<dbReference type="EMBL" id="JAUSVK010000001">
    <property type="protein sequence ID" value="MDQ0393119.1"/>
    <property type="molecule type" value="Genomic_DNA"/>
</dbReference>
<keyword evidence="1" id="KW-0472">Membrane</keyword>
<feature type="transmembrane region" description="Helical" evidence="1">
    <location>
        <begin position="20"/>
        <end position="42"/>
    </location>
</feature>
<proteinExistence type="predicted"/>
<dbReference type="RefSeq" id="WP_307427950.1">
    <property type="nucleotide sequence ID" value="NZ_JAUSVK010000001.1"/>
</dbReference>
<comment type="caution">
    <text evidence="2">The sequence shown here is derived from an EMBL/GenBank/DDBJ whole genome shotgun (WGS) entry which is preliminary data.</text>
</comment>
<feature type="transmembrane region" description="Helical" evidence="1">
    <location>
        <begin position="98"/>
        <end position="124"/>
    </location>
</feature>
<feature type="transmembrane region" description="Helical" evidence="1">
    <location>
        <begin position="63"/>
        <end position="92"/>
    </location>
</feature>
<evidence type="ECO:0000256" key="1">
    <source>
        <dbReference type="SAM" id="Phobius"/>
    </source>
</evidence>
<accession>A0ABU0FG63</accession>
<protein>
    <submittedName>
        <fullName evidence="2">Chromate transport protein ChrA</fullName>
    </submittedName>
</protein>
<evidence type="ECO:0000313" key="2">
    <source>
        <dbReference type="EMBL" id="MDQ0393119.1"/>
    </source>
</evidence>
<organism evidence="2 3">
    <name type="scientific">Labrys monachus</name>
    <dbReference type="NCBI Taxonomy" id="217067"/>
    <lineage>
        <taxon>Bacteria</taxon>
        <taxon>Pseudomonadati</taxon>
        <taxon>Pseudomonadota</taxon>
        <taxon>Alphaproteobacteria</taxon>
        <taxon>Hyphomicrobiales</taxon>
        <taxon>Xanthobacteraceae</taxon>
        <taxon>Labrys</taxon>
    </lineage>
</organism>
<keyword evidence="1" id="KW-1133">Transmembrane helix</keyword>
<gene>
    <name evidence="2" type="ORF">J3R73_002911</name>
</gene>
<keyword evidence="1" id="KW-0812">Transmembrane</keyword>